<gene>
    <name evidence="1" type="ORF">E5288_WYG010056</name>
</gene>
<dbReference type="Proteomes" id="UP000322234">
    <property type="component" value="Unassembled WGS sequence"/>
</dbReference>
<protein>
    <submittedName>
        <fullName evidence="1">Uncharacterized protein</fullName>
    </submittedName>
</protein>
<comment type="caution">
    <text evidence="1">The sequence shown here is derived from an EMBL/GenBank/DDBJ whole genome shotgun (WGS) entry which is preliminary data.</text>
</comment>
<sequence length="188" mass="19318">MQAPSPGSAANAGVHPALPGTPSFLEELSTYTGIPHTFGPSTWASVVAVQQPTLSCTPSLLEEILAAKGISDMPGPSMGPSANECAPLAIPVSPSLQDMLLASTCILGSRGPSPRSCTAVSGEHQALPRSPSLLEEILAETGIQDMPWASLRATVEEEGVEAILETPLSEDDYQALLDMLPGSTGSLA</sequence>
<keyword evidence="2" id="KW-1185">Reference proteome</keyword>
<dbReference type="AlphaFoldDB" id="A0A6B0RYB6"/>
<evidence type="ECO:0000313" key="2">
    <source>
        <dbReference type="Proteomes" id="UP000322234"/>
    </source>
</evidence>
<evidence type="ECO:0000313" key="1">
    <source>
        <dbReference type="EMBL" id="MXQ94602.1"/>
    </source>
</evidence>
<dbReference type="EMBL" id="VBQZ03000117">
    <property type="protein sequence ID" value="MXQ94602.1"/>
    <property type="molecule type" value="Genomic_DNA"/>
</dbReference>
<reference evidence="1" key="1">
    <citation type="submission" date="2019-10" db="EMBL/GenBank/DDBJ databases">
        <title>The sequence and de novo assembly of the wild yak genome.</title>
        <authorList>
            <person name="Liu Y."/>
        </authorList>
    </citation>
    <scope>NUCLEOTIDE SEQUENCE [LARGE SCALE GENOMIC DNA]</scope>
    <source>
        <strain evidence="1">WY2019</strain>
    </source>
</reference>
<accession>A0A6B0RYB6</accession>
<name>A0A6B0RYB6_9CETA</name>
<proteinExistence type="predicted"/>
<organism evidence="1 2">
    <name type="scientific">Bos mutus</name>
    <name type="common">wild yak</name>
    <dbReference type="NCBI Taxonomy" id="72004"/>
    <lineage>
        <taxon>Eukaryota</taxon>
        <taxon>Metazoa</taxon>
        <taxon>Chordata</taxon>
        <taxon>Craniata</taxon>
        <taxon>Vertebrata</taxon>
        <taxon>Euteleostomi</taxon>
        <taxon>Mammalia</taxon>
        <taxon>Eutheria</taxon>
        <taxon>Laurasiatheria</taxon>
        <taxon>Artiodactyla</taxon>
        <taxon>Ruminantia</taxon>
        <taxon>Pecora</taxon>
        <taxon>Bovidae</taxon>
        <taxon>Bovinae</taxon>
        <taxon>Bos</taxon>
    </lineage>
</organism>